<dbReference type="PROSITE" id="PS00383">
    <property type="entry name" value="TYR_PHOSPHATASE_1"/>
    <property type="match status" value="1"/>
</dbReference>
<dbReference type="SUPFAM" id="SSF50729">
    <property type="entry name" value="PH domain-like"/>
    <property type="match status" value="1"/>
</dbReference>
<feature type="compositionally biased region" description="Low complexity" evidence="4">
    <location>
        <begin position="678"/>
        <end position="693"/>
    </location>
</feature>
<feature type="active site" description="Phosphocysteine intermediate" evidence="2">
    <location>
        <position position="420"/>
    </location>
</feature>
<feature type="region of interest" description="Disordered" evidence="4">
    <location>
        <begin position="246"/>
        <end position="265"/>
    </location>
</feature>
<reference evidence="6" key="1">
    <citation type="journal article" date="2020" name="Stud. Mycol.">
        <title>101 Dothideomycetes genomes: a test case for predicting lifestyles and emergence of pathogens.</title>
        <authorList>
            <person name="Haridas S."/>
            <person name="Albert R."/>
            <person name="Binder M."/>
            <person name="Bloem J."/>
            <person name="Labutti K."/>
            <person name="Salamov A."/>
            <person name="Andreopoulos B."/>
            <person name="Baker S."/>
            <person name="Barry K."/>
            <person name="Bills G."/>
            <person name="Bluhm B."/>
            <person name="Cannon C."/>
            <person name="Castanera R."/>
            <person name="Culley D."/>
            <person name="Daum C."/>
            <person name="Ezra D."/>
            <person name="Gonzalez J."/>
            <person name="Henrissat B."/>
            <person name="Kuo A."/>
            <person name="Liang C."/>
            <person name="Lipzen A."/>
            <person name="Lutzoni F."/>
            <person name="Magnuson J."/>
            <person name="Mondo S."/>
            <person name="Nolan M."/>
            <person name="Ohm R."/>
            <person name="Pangilinan J."/>
            <person name="Park H.-J."/>
            <person name="Ramirez L."/>
            <person name="Alfaro M."/>
            <person name="Sun H."/>
            <person name="Tritt A."/>
            <person name="Yoshinaga Y."/>
            <person name="Zwiers L.-H."/>
            <person name="Turgeon B."/>
            <person name="Goodwin S."/>
            <person name="Spatafora J."/>
            <person name="Crous P."/>
            <person name="Grigoriev I."/>
        </authorList>
    </citation>
    <scope>NUCLEOTIDE SEQUENCE</scope>
    <source>
        <strain evidence="6">CBS 115976</strain>
    </source>
</reference>
<feature type="region of interest" description="Disordered" evidence="4">
    <location>
        <begin position="667"/>
        <end position="719"/>
    </location>
</feature>
<evidence type="ECO:0000313" key="7">
    <source>
        <dbReference type="Proteomes" id="UP000799302"/>
    </source>
</evidence>
<dbReference type="PROSITE" id="PS51339">
    <property type="entry name" value="PPASE_MYOTUBULARIN"/>
    <property type="match status" value="1"/>
</dbReference>
<dbReference type="Proteomes" id="UP000799302">
    <property type="component" value="Unassembled WGS sequence"/>
</dbReference>
<dbReference type="GO" id="GO:0005737">
    <property type="term" value="C:cytoplasm"/>
    <property type="evidence" value="ECO:0007669"/>
    <property type="project" value="TreeGrafter"/>
</dbReference>
<feature type="domain" description="Myotubularin phosphatase" evidence="5">
    <location>
        <begin position="137"/>
        <end position="658"/>
    </location>
</feature>
<protein>
    <submittedName>
        <fullName evidence="6">Phosphatases II</fullName>
    </submittedName>
</protein>
<dbReference type="InterPro" id="IPR010569">
    <property type="entry name" value="Myotubularin-like_Pase_dom"/>
</dbReference>
<dbReference type="PANTHER" id="PTHR10807:SF128">
    <property type="entry name" value="PHOSPHATIDYLINOSITOL-3,5-BISPHOSPHATE 3-PHOSPHATASE"/>
    <property type="match status" value="1"/>
</dbReference>
<evidence type="ECO:0000256" key="2">
    <source>
        <dbReference type="PIRSR" id="PIRSR630564-1"/>
    </source>
</evidence>
<evidence type="ECO:0000313" key="6">
    <source>
        <dbReference type="EMBL" id="KAF2668879.1"/>
    </source>
</evidence>
<dbReference type="GO" id="GO:0004438">
    <property type="term" value="F:phosphatidylinositol-3-phosphate phosphatase activity"/>
    <property type="evidence" value="ECO:0007669"/>
    <property type="project" value="TreeGrafter"/>
</dbReference>
<dbReference type="Pfam" id="PF06602">
    <property type="entry name" value="Myotub-related"/>
    <property type="match status" value="1"/>
</dbReference>
<dbReference type="EMBL" id="MU004236">
    <property type="protein sequence ID" value="KAF2668879.1"/>
    <property type="molecule type" value="Genomic_DNA"/>
</dbReference>
<sequence>MERIKRAKAEKVKCWRQGKSLSGELLMKDHHITFKYPIPQNDDSTPSPKPEQTFRETWIPYPMINFCHYRPSPPASHLPAQIRLRCRDFTYIAFHFEEEREAREIYDTIKRSTCKLTHVDQLMAFTFNSSSERQYKGWDIYDPRREFARMGISGKSKDSGWRISEINSKFEYSSTYPALLVVPSGISDTTLKHMAGFRSKARIPALSYMHAMNKCTITRSSQPAAGIRNSRSPQDEKLVNAIFQSTKPGHAPRSGTNTPTPPQQTTDLTNLNNITDGVDFMQVTTPSARESGDTMNVSTTNGPTAIIGKIYGAQQTNAIFDARPQVNALAQHATGYGSENMDGYPGARKYFLNIDNIHTMRRSLDQVVEALKDSDLTTLPPLYQHLEKSKWRGYISRILFGAKEIADTIALKHSHVLVHCSDGWDRTSQLSALAQLCLDPYYRTMEGFMVLVEKDWMSFGYMFRLRSGLLSHEKWFEIENERVANRQSRNTEDSLEFQEPESNAFESAIAKAQGFFRRRNEDEIDEAAQEAANKALAKDAKMTTLPGEVSPVFLQFLDCVYQLIRQNPTRFEFTPHFLRRLYYHQSSCQYGNFLFNNERERKEYRAKERTASVWGYFLQKRANFINKEYDPVIDEYDDNRKSLIQPNPEDVRWWHELLGRTEAEMNNESAMGRGGPLSDQTAATDSTDPSSSAEVTNLGSSNTSFGTTAPPGPTAESLAEGTPEAMANFGAMTNFNVPSTTSSPAPGSRFARMEERNGEEKSSLDTKSGILTPPSEPSEQSTVETYTDPLRAGIPIERFEPELETETTKTSWLPEAITGRR</sequence>
<feature type="compositionally biased region" description="Polar residues" evidence="4">
    <location>
        <begin position="694"/>
        <end position="707"/>
    </location>
</feature>
<dbReference type="InterPro" id="IPR016130">
    <property type="entry name" value="Tyr_Pase_AS"/>
</dbReference>
<evidence type="ECO:0000256" key="4">
    <source>
        <dbReference type="SAM" id="MobiDB-lite"/>
    </source>
</evidence>
<dbReference type="SUPFAM" id="SSF52799">
    <property type="entry name" value="(Phosphotyrosine protein) phosphatases II"/>
    <property type="match status" value="1"/>
</dbReference>
<gene>
    <name evidence="6" type="ORF">BT63DRAFT_287747</name>
</gene>
<dbReference type="InterPro" id="IPR030564">
    <property type="entry name" value="Myotubularin"/>
</dbReference>
<feature type="region of interest" description="Disordered" evidence="4">
    <location>
        <begin position="733"/>
        <end position="821"/>
    </location>
</feature>
<accession>A0A6A6U9E9</accession>
<proteinExistence type="inferred from homology"/>
<organism evidence="6 7">
    <name type="scientific">Microthyrium microscopicum</name>
    <dbReference type="NCBI Taxonomy" id="703497"/>
    <lineage>
        <taxon>Eukaryota</taxon>
        <taxon>Fungi</taxon>
        <taxon>Dikarya</taxon>
        <taxon>Ascomycota</taxon>
        <taxon>Pezizomycotina</taxon>
        <taxon>Dothideomycetes</taxon>
        <taxon>Dothideomycetes incertae sedis</taxon>
        <taxon>Microthyriales</taxon>
        <taxon>Microthyriaceae</taxon>
        <taxon>Microthyrium</taxon>
    </lineage>
</organism>
<evidence type="ECO:0000259" key="5">
    <source>
        <dbReference type="PROSITE" id="PS51339"/>
    </source>
</evidence>
<feature type="compositionally biased region" description="Basic and acidic residues" evidence="4">
    <location>
        <begin position="751"/>
        <end position="764"/>
    </location>
</feature>
<dbReference type="Gene3D" id="2.30.29.30">
    <property type="entry name" value="Pleckstrin-homology domain (PH domain)/Phosphotyrosine-binding domain (PTB)"/>
    <property type="match status" value="1"/>
</dbReference>
<name>A0A6A6U9E9_9PEZI</name>
<dbReference type="GO" id="GO:0046856">
    <property type="term" value="P:phosphatidylinositol dephosphorylation"/>
    <property type="evidence" value="ECO:0007669"/>
    <property type="project" value="TreeGrafter"/>
</dbReference>
<dbReference type="InterPro" id="IPR029021">
    <property type="entry name" value="Prot-tyrosine_phosphatase-like"/>
</dbReference>
<feature type="compositionally biased region" description="Polar residues" evidence="4">
    <location>
        <begin position="733"/>
        <end position="745"/>
    </location>
</feature>
<evidence type="ECO:0000256" key="3">
    <source>
        <dbReference type="PIRSR" id="PIRSR630564-2"/>
    </source>
</evidence>
<dbReference type="AlphaFoldDB" id="A0A6A6U9E9"/>
<evidence type="ECO:0000256" key="1">
    <source>
        <dbReference type="ARBA" id="ARBA00007471"/>
    </source>
</evidence>
<dbReference type="InterPro" id="IPR011993">
    <property type="entry name" value="PH-like_dom_sf"/>
</dbReference>
<keyword evidence="7" id="KW-1185">Reference proteome</keyword>
<feature type="binding site" evidence="3">
    <location>
        <begin position="420"/>
        <end position="426"/>
    </location>
    <ligand>
        <name>substrate</name>
    </ligand>
</feature>
<dbReference type="GO" id="GO:0016020">
    <property type="term" value="C:membrane"/>
    <property type="evidence" value="ECO:0007669"/>
    <property type="project" value="TreeGrafter"/>
</dbReference>
<comment type="similarity">
    <text evidence="1">Belongs to the protein-tyrosine phosphatase family. Non-receptor class myotubularin subfamily.</text>
</comment>
<dbReference type="OrthoDB" id="271628at2759"/>
<feature type="binding site" evidence="3">
    <location>
        <begin position="356"/>
        <end position="357"/>
    </location>
    <ligand>
        <name>substrate</name>
    </ligand>
</feature>
<dbReference type="PANTHER" id="PTHR10807">
    <property type="entry name" value="MYOTUBULARIN-RELATED"/>
    <property type="match status" value="1"/>
</dbReference>